<protein>
    <submittedName>
        <fullName evidence="1">Transposase and inactivated derivatives, IS1 family</fullName>
    </submittedName>
</protein>
<organism evidence="1 2">
    <name type="scientific">Venenivibrio stagnispumantis</name>
    <dbReference type="NCBI Taxonomy" id="407998"/>
    <lineage>
        <taxon>Bacteria</taxon>
        <taxon>Pseudomonadati</taxon>
        <taxon>Aquificota</taxon>
        <taxon>Aquificia</taxon>
        <taxon>Aquificales</taxon>
        <taxon>Hydrogenothermaceae</taxon>
        <taxon>Venenivibrio</taxon>
    </lineage>
</organism>
<gene>
    <name evidence="1" type="ORF">SAMN06264868_1092</name>
</gene>
<dbReference type="EMBL" id="FXTX01000009">
    <property type="protein sequence ID" value="SMP11689.1"/>
    <property type="molecule type" value="Genomic_DNA"/>
</dbReference>
<comment type="caution">
    <text evidence="1">The sequence shown here is derived from an EMBL/GenBank/DDBJ whole genome shotgun (WGS) entry which is preliminary data.</text>
</comment>
<proteinExistence type="predicted"/>
<evidence type="ECO:0000313" key="2">
    <source>
        <dbReference type="Proteomes" id="UP001157947"/>
    </source>
</evidence>
<dbReference type="PANTHER" id="PTHR33293:SF1">
    <property type="entry name" value="INSERTION ELEMENT IS1 1 PROTEIN INSB-RELATED"/>
    <property type="match status" value="1"/>
</dbReference>
<dbReference type="Proteomes" id="UP001157947">
    <property type="component" value="Unassembled WGS sequence"/>
</dbReference>
<dbReference type="InterPro" id="IPR051354">
    <property type="entry name" value="Transposase_27_IS1"/>
</dbReference>
<evidence type="ECO:0000313" key="1">
    <source>
        <dbReference type="EMBL" id="SMP11689.1"/>
    </source>
</evidence>
<dbReference type="AlphaFoldDB" id="A0AA45WLN8"/>
<accession>A0AA45WLN8</accession>
<sequence>MWTYVGKKENEIWIWTAVFDKDFKFFELGKRDEETFWKLYYQIPIAKDIHTDAYKVYGNLDNRKVKKYGYTNWNEGLHSFLRDKLAMLKRKTKAYAKSIRALYRALALVFVRWNLLSTL</sequence>
<reference evidence="1" key="1">
    <citation type="submission" date="2017-05" db="EMBL/GenBank/DDBJ databases">
        <authorList>
            <person name="Varghese N."/>
            <person name="Submissions S."/>
        </authorList>
    </citation>
    <scope>NUCLEOTIDE SEQUENCE</scope>
    <source>
        <strain evidence="1">DSM 18763</strain>
    </source>
</reference>
<keyword evidence="2" id="KW-1185">Reference proteome</keyword>
<dbReference type="PANTHER" id="PTHR33293">
    <property type="entry name" value="INSERTION ELEMENT IS1 1 PROTEIN INSB-RELATED"/>
    <property type="match status" value="1"/>
</dbReference>
<name>A0AA45WLN8_9AQUI</name>